<gene>
    <name evidence="1" type="ORF">KUTeg_001255</name>
</gene>
<evidence type="ECO:0000313" key="1">
    <source>
        <dbReference type="EMBL" id="KAJ8321191.1"/>
    </source>
</evidence>
<evidence type="ECO:0000313" key="2">
    <source>
        <dbReference type="Proteomes" id="UP001217089"/>
    </source>
</evidence>
<organism evidence="1 2">
    <name type="scientific">Tegillarca granosa</name>
    <name type="common">Malaysian cockle</name>
    <name type="synonym">Anadara granosa</name>
    <dbReference type="NCBI Taxonomy" id="220873"/>
    <lineage>
        <taxon>Eukaryota</taxon>
        <taxon>Metazoa</taxon>
        <taxon>Spiralia</taxon>
        <taxon>Lophotrochozoa</taxon>
        <taxon>Mollusca</taxon>
        <taxon>Bivalvia</taxon>
        <taxon>Autobranchia</taxon>
        <taxon>Pteriomorphia</taxon>
        <taxon>Arcoida</taxon>
        <taxon>Arcoidea</taxon>
        <taxon>Arcidae</taxon>
        <taxon>Tegillarca</taxon>
    </lineage>
</organism>
<name>A0ABQ9FYL2_TEGGR</name>
<sequence length="151" mass="17460">MQVPRRLEGMHFQFSFIKTTFRNELSPLPCCYSKNSSSSTVALRSTTSLHRSAEDFEARQHTEVFLYGHTCKTSTDGGREKRVSNYTDLTKRLSLYVILNLSTKFLVHHQTPFMSLRSDYRHESVDLLLSKHKINNRSIMGQLVTELMTIV</sequence>
<keyword evidence="2" id="KW-1185">Reference proteome</keyword>
<accession>A0ABQ9FYL2</accession>
<comment type="caution">
    <text evidence="1">The sequence shown here is derived from an EMBL/GenBank/DDBJ whole genome shotgun (WGS) entry which is preliminary data.</text>
</comment>
<dbReference type="EMBL" id="JARBDR010000132">
    <property type="protein sequence ID" value="KAJ8321191.1"/>
    <property type="molecule type" value="Genomic_DNA"/>
</dbReference>
<reference evidence="1 2" key="1">
    <citation type="submission" date="2022-12" db="EMBL/GenBank/DDBJ databases">
        <title>Chromosome-level genome of Tegillarca granosa.</title>
        <authorList>
            <person name="Kim J."/>
        </authorList>
    </citation>
    <scope>NUCLEOTIDE SEQUENCE [LARGE SCALE GENOMIC DNA]</scope>
    <source>
        <strain evidence="1">Teg-2019</strain>
        <tissue evidence="1">Adductor muscle</tissue>
    </source>
</reference>
<proteinExistence type="predicted"/>
<dbReference type="Proteomes" id="UP001217089">
    <property type="component" value="Unassembled WGS sequence"/>
</dbReference>
<protein>
    <submittedName>
        <fullName evidence="1">Uncharacterized protein</fullName>
    </submittedName>
</protein>